<evidence type="ECO:0000313" key="1">
    <source>
        <dbReference type="EMBL" id="MBK1865579.1"/>
    </source>
</evidence>
<proteinExistence type="predicted"/>
<accession>A0ACC5QYW5</accession>
<keyword evidence="2" id="KW-1185">Reference proteome</keyword>
<dbReference type="EMBL" id="JAENHL010000004">
    <property type="protein sequence ID" value="MBK1865579.1"/>
    <property type="molecule type" value="Genomic_DNA"/>
</dbReference>
<reference evidence="1" key="1">
    <citation type="submission" date="2021-01" db="EMBL/GenBank/DDBJ databases">
        <authorList>
            <person name="Sun Q."/>
        </authorList>
    </citation>
    <scope>NUCLEOTIDE SEQUENCE</scope>
    <source>
        <strain evidence="1">YIM B02566</strain>
    </source>
</reference>
<dbReference type="Proteomes" id="UP000616151">
    <property type="component" value="Unassembled WGS sequence"/>
</dbReference>
<sequence>MTDFNGKVVLITGAAGGIGAAVAHRFAEKGANLVLTDLDVGALAAMAARDPAKVLAVQHDVTDFAAAMNVVALGVDKFGGFDIVVTSAGLYRHASFGEMSEETWRAGISVNLDGVFLILRAVLPHLRDGGSIVNIASMAAHRGSREHSQYAAAKSGVLGLTRSLARELAPRIRVNAVSPGLIDTAMMRELPGEQLARLIADTPLGRLGRAYEVADAVLYLSGPGAGFVTGEILHVNGGLHMAG</sequence>
<organism evidence="1 2">
    <name type="scientific">Taklimakanibacter albus</name>
    <dbReference type="NCBI Taxonomy" id="2800327"/>
    <lineage>
        <taxon>Bacteria</taxon>
        <taxon>Pseudomonadati</taxon>
        <taxon>Pseudomonadota</taxon>
        <taxon>Alphaproteobacteria</taxon>
        <taxon>Hyphomicrobiales</taxon>
        <taxon>Aestuariivirgaceae</taxon>
        <taxon>Taklimakanibacter</taxon>
    </lineage>
</organism>
<evidence type="ECO:0000313" key="2">
    <source>
        <dbReference type="Proteomes" id="UP000616151"/>
    </source>
</evidence>
<comment type="caution">
    <text evidence="1">The sequence shown here is derived from an EMBL/GenBank/DDBJ whole genome shotgun (WGS) entry which is preliminary data.</text>
</comment>
<gene>
    <name evidence="1" type="ORF">JHL16_04385</name>
</gene>
<protein>
    <submittedName>
        <fullName evidence="1">SDR family oxidoreductase</fullName>
    </submittedName>
</protein>
<name>A0ACC5QYW5_9HYPH</name>